<name>D6SR24_9BACT</name>
<dbReference type="Proteomes" id="UP000005496">
    <property type="component" value="Unassembled WGS sequence"/>
</dbReference>
<evidence type="ECO:0000313" key="1">
    <source>
        <dbReference type="EMBL" id="EFI33140.1"/>
    </source>
</evidence>
<dbReference type="EMBL" id="ACJN02000003">
    <property type="protein sequence ID" value="EFI33140.1"/>
    <property type="molecule type" value="Genomic_DNA"/>
</dbReference>
<sequence>MHVIHGPHDKIFKRVMADRENAIISASVYLANQIYMDELLKNIVVKELCGVCRLICIQNTLKNRS</sequence>
<comment type="caution">
    <text evidence="1">The sequence shown here is derived from an EMBL/GenBank/DDBJ whole genome shotgun (WGS) entry which is preliminary data.</text>
</comment>
<protein>
    <submittedName>
        <fullName evidence="1">Uncharacterized protein</fullName>
    </submittedName>
</protein>
<gene>
    <name evidence="1" type="ORF">Dthio_PD0460</name>
</gene>
<organism evidence="1 2">
    <name type="scientific">Desulfonatronospira thiodismutans ASO3-1</name>
    <dbReference type="NCBI Taxonomy" id="555779"/>
    <lineage>
        <taxon>Bacteria</taxon>
        <taxon>Pseudomonadati</taxon>
        <taxon>Thermodesulfobacteriota</taxon>
        <taxon>Desulfovibrionia</taxon>
        <taxon>Desulfovibrionales</taxon>
        <taxon>Desulfonatronovibrionaceae</taxon>
        <taxon>Desulfonatronospira</taxon>
    </lineage>
</organism>
<accession>D6SR24</accession>
<keyword evidence="2" id="KW-1185">Reference proteome</keyword>
<reference evidence="1" key="1">
    <citation type="submission" date="2010-05" db="EMBL/GenBank/DDBJ databases">
        <title>The draft genome of Desulfonatronospira thiodismutans ASO3-1.</title>
        <authorList>
            <consortium name="US DOE Joint Genome Institute (JGI-PGF)"/>
            <person name="Lucas S."/>
            <person name="Copeland A."/>
            <person name="Lapidus A."/>
            <person name="Cheng J.-F."/>
            <person name="Bruce D."/>
            <person name="Goodwin L."/>
            <person name="Pitluck S."/>
            <person name="Chertkov O."/>
            <person name="Brettin T."/>
            <person name="Detter J.C."/>
            <person name="Han C."/>
            <person name="Land M.L."/>
            <person name="Hauser L."/>
            <person name="Kyrpides N."/>
            <person name="Mikhailova N."/>
            <person name="Muyzer G."/>
            <person name="Woyke T."/>
        </authorList>
    </citation>
    <scope>NUCLEOTIDE SEQUENCE [LARGE SCALE GENOMIC DNA]</scope>
    <source>
        <strain evidence="1">ASO3-1</strain>
    </source>
</reference>
<proteinExistence type="predicted"/>
<dbReference type="AlphaFoldDB" id="D6SR24"/>
<evidence type="ECO:0000313" key="2">
    <source>
        <dbReference type="Proteomes" id="UP000005496"/>
    </source>
</evidence>